<organism evidence="4 5">
    <name type="scientific">Mycobacterium decipiens</name>
    <dbReference type="NCBI Taxonomy" id="1430326"/>
    <lineage>
        <taxon>Bacteria</taxon>
        <taxon>Bacillati</taxon>
        <taxon>Actinomycetota</taxon>
        <taxon>Actinomycetes</taxon>
        <taxon>Mycobacteriales</taxon>
        <taxon>Mycobacteriaceae</taxon>
        <taxon>Mycobacterium</taxon>
    </lineage>
</organism>
<accession>A0A1X2LQI4</accession>
<proteinExistence type="inferred from homology"/>
<protein>
    <submittedName>
        <fullName evidence="4">Acetyl hydrolase</fullName>
    </submittedName>
</protein>
<evidence type="ECO:0000259" key="3">
    <source>
        <dbReference type="Pfam" id="PF07859"/>
    </source>
</evidence>
<dbReference type="PANTHER" id="PTHR48081:SF30">
    <property type="entry name" value="ACETYL-HYDROLASE LIPR-RELATED"/>
    <property type="match status" value="1"/>
</dbReference>
<dbReference type="STRING" id="1430326.B8W66_19850"/>
<dbReference type="InterPro" id="IPR050300">
    <property type="entry name" value="GDXG_lipolytic_enzyme"/>
</dbReference>
<comment type="similarity">
    <text evidence="1">Belongs to the 'GDXG' lipolytic enzyme family.</text>
</comment>
<dbReference type="AlphaFoldDB" id="A0A1X2LQI4"/>
<feature type="domain" description="Alpha/beta hydrolase fold-3" evidence="3">
    <location>
        <begin position="77"/>
        <end position="277"/>
    </location>
</feature>
<dbReference type="Pfam" id="PF07859">
    <property type="entry name" value="Abhydrolase_3"/>
    <property type="match status" value="1"/>
</dbReference>
<reference evidence="4 5" key="1">
    <citation type="submission" date="2017-04" db="EMBL/GenBank/DDBJ databases">
        <title>The new phylogeny of genus Mycobacterium.</title>
        <authorList>
            <person name="Tortoli E."/>
            <person name="Trovato A."/>
            <person name="Cirillo D.M."/>
        </authorList>
    </citation>
    <scope>NUCLEOTIDE SEQUENCE [LARGE SCALE GENOMIC DNA]</scope>
    <source>
        <strain evidence="4 5">TBL 1200985</strain>
    </source>
</reference>
<gene>
    <name evidence="4" type="ORF">B8W66_19850</name>
</gene>
<evidence type="ECO:0000313" key="5">
    <source>
        <dbReference type="Proteomes" id="UP000193247"/>
    </source>
</evidence>
<dbReference type="OrthoDB" id="128186at2"/>
<dbReference type="GO" id="GO:0004806">
    <property type="term" value="F:triacylglycerol lipase activity"/>
    <property type="evidence" value="ECO:0007669"/>
    <property type="project" value="TreeGrafter"/>
</dbReference>
<evidence type="ECO:0000256" key="2">
    <source>
        <dbReference type="ARBA" id="ARBA00022801"/>
    </source>
</evidence>
<keyword evidence="2 4" id="KW-0378">Hydrolase</keyword>
<comment type="caution">
    <text evidence="4">The sequence shown here is derived from an EMBL/GenBank/DDBJ whole genome shotgun (WGS) entry which is preliminary data.</text>
</comment>
<keyword evidence="5" id="KW-1185">Reference proteome</keyword>
<dbReference type="InterPro" id="IPR013094">
    <property type="entry name" value="AB_hydrolase_3"/>
</dbReference>
<sequence>MILRPLTAAIPSDRAWGIWASRRIIAGLMGAFGPSLAGTRVEQVNSVLPDGRRVVGEWVYGPHNKATDAAPNSGAIYYVHGSGYTMCSPRTHRRLTSWLSSLTGLPVFSVGYRLAPRHRFPTAANDVRAGWDWLPQVCGLPPERMVIAADSAGGHLTVDMLLQPEVAAHPPAAVVLFSPLIDLTFGRCASRELQRPDPAVRADRAAKSVALYYAGVDPTHHRLTLDVAGGPPLPPTLIQVGAAEMLEADARQLDADIRAAGGECELQVWPDQMHVFQALPRMTPEAAKAMTHVAQFIRATRTRETNANEYLERSAVW</sequence>
<dbReference type="PANTHER" id="PTHR48081">
    <property type="entry name" value="AB HYDROLASE SUPERFAMILY PROTEIN C4A8.06C"/>
    <property type="match status" value="1"/>
</dbReference>
<evidence type="ECO:0000313" key="4">
    <source>
        <dbReference type="EMBL" id="OSC38604.1"/>
    </source>
</evidence>
<dbReference type="InterPro" id="IPR029058">
    <property type="entry name" value="AB_hydrolase_fold"/>
</dbReference>
<evidence type="ECO:0000256" key="1">
    <source>
        <dbReference type="ARBA" id="ARBA00010515"/>
    </source>
</evidence>
<dbReference type="SUPFAM" id="SSF53474">
    <property type="entry name" value="alpha/beta-Hydrolases"/>
    <property type="match status" value="1"/>
</dbReference>
<dbReference type="EMBL" id="NCXP01000035">
    <property type="protein sequence ID" value="OSC38604.1"/>
    <property type="molecule type" value="Genomic_DNA"/>
</dbReference>
<dbReference type="Gene3D" id="3.40.50.1820">
    <property type="entry name" value="alpha/beta hydrolase"/>
    <property type="match status" value="1"/>
</dbReference>
<dbReference type="Proteomes" id="UP000193247">
    <property type="component" value="Unassembled WGS sequence"/>
</dbReference>
<name>A0A1X2LQI4_9MYCO</name>